<name>A0A2K8L2Y2_9PROT</name>
<dbReference type="Pfam" id="PF22022">
    <property type="entry name" value="Phage_int_M"/>
    <property type="match status" value="1"/>
</dbReference>
<dbReference type="Proteomes" id="UP000231637">
    <property type="component" value="Chromosome"/>
</dbReference>
<comment type="similarity">
    <text evidence="1">Belongs to the 'phage' integrase family.</text>
</comment>
<gene>
    <name evidence="6" type="ORF">Ga0123462_0831</name>
</gene>
<dbReference type="GO" id="GO:0015074">
    <property type="term" value="P:DNA integration"/>
    <property type="evidence" value="ECO:0007669"/>
    <property type="project" value="UniProtKB-KW"/>
</dbReference>
<accession>A0A2K8L2Y2</accession>
<dbReference type="InterPro" id="IPR013762">
    <property type="entry name" value="Integrase-like_cat_sf"/>
</dbReference>
<dbReference type="Gene3D" id="3.30.160.390">
    <property type="entry name" value="Integrase, DNA-binding domain"/>
    <property type="match status" value="1"/>
</dbReference>
<protein>
    <submittedName>
        <fullName evidence="6">Integrase</fullName>
    </submittedName>
</protein>
<dbReference type="InterPro" id="IPR011010">
    <property type="entry name" value="DNA_brk_join_enz"/>
</dbReference>
<proteinExistence type="inferred from homology"/>
<evidence type="ECO:0000256" key="2">
    <source>
        <dbReference type="ARBA" id="ARBA00022908"/>
    </source>
</evidence>
<evidence type="ECO:0000256" key="3">
    <source>
        <dbReference type="ARBA" id="ARBA00023125"/>
    </source>
</evidence>
<dbReference type="AlphaFoldDB" id="A0A2K8L2Y2"/>
<dbReference type="InterPro" id="IPR038488">
    <property type="entry name" value="Integrase_DNA-bd_sf"/>
</dbReference>
<evidence type="ECO:0000313" key="6">
    <source>
        <dbReference type="EMBL" id="ATX81700.1"/>
    </source>
</evidence>
<dbReference type="EMBL" id="CP018800">
    <property type="protein sequence ID" value="ATX81700.1"/>
    <property type="molecule type" value="Genomic_DNA"/>
</dbReference>
<dbReference type="SUPFAM" id="SSF56349">
    <property type="entry name" value="DNA breaking-rejoining enzymes"/>
    <property type="match status" value="1"/>
</dbReference>
<sequence length="393" mass="45011">MALTDIQCKKATVPEGKTQKKFSDSAGLYLLVNKSGKYWRLDYRIYGKRKTLSLGVYPEVSLKEVRSLRDVARLQVNDGNDPSEMKKRKKYSDVESFEQVAREWFLVHSKKLNPSYSEKLKGRLEQYIFPNIGHFPIKVLQEKPNIILNMLEDIVDLGYIDTAHRIRNACGQVFRFGASKGLCTSDPTSLLKGAIPAKNPKSMATITNPDRIGHLLKSMRTYQGSMIVRIALNTAPYVFVRPGELRHMEWAEIDYEGKKWCIPDEKMKMGIKHIVPLSTQVLELLNEIKKFTGQGKYVFPNMRSNQRPISENTLNNALRNMGYAQEEICSHGLRAMASTILHEKGYLTDAVERQLAHIEGNAVKKSYNYAQHLSERITMMQEWADYLDSLREA</sequence>
<dbReference type="Pfam" id="PF13356">
    <property type="entry name" value="Arm-DNA-bind_3"/>
    <property type="match status" value="1"/>
</dbReference>
<dbReference type="PANTHER" id="PTHR30629:SF2">
    <property type="entry name" value="PROPHAGE INTEGRASE INTS-RELATED"/>
    <property type="match status" value="1"/>
</dbReference>
<dbReference type="GO" id="GO:0003677">
    <property type="term" value="F:DNA binding"/>
    <property type="evidence" value="ECO:0007669"/>
    <property type="project" value="UniProtKB-KW"/>
</dbReference>
<dbReference type="Gene3D" id="1.10.150.130">
    <property type="match status" value="1"/>
</dbReference>
<dbReference type="Gene3D" id="1.10.443.10">
    <property type="entry name" value="Intergrase catalytic core"/>
    <property type="match status" value="1"/>
</dbReference>
<evidence type="ECO:0000313" key="7">
    <source>
        <dbReference type="Proteomes" id="UP000231637"/>
    </source>
</evidence>
<dbReference type="InterPro" id="IPR050808">
    <property type="entry name" value="Phage_Integrase"/>
</dbReference>
<keyword evidence="2" id="KW-0229">DNA integration</keyword>
<dbReference type="Pfam" id="PF00589">
    <property type="entry name" value="Phage_integrase"/>
    <property type="match status" value="1"/>
</dbReference>
<reference evidence="6 7" key="1">
    <citation type="submission" date="2016-12" db="EMBL/GenBank/DDBJ databases">
        <title>Isolation and genomic insights into novel planktonic Zetaproteobacteria from stratified waters of the Chesapeake Bay.</title>
        <authorList>
            <person name="McAllister S.M."/>
            <person name="Kato S."/>
            <person name="Chan C.S."/>
            <person name="Chiu B.K."/>
            <person name="Field E.K."/>
        </authorList>
    </citation>
    <scope>NUCLEOTIDE SEQUENCE [LARGE SCALE GENOMIC DNA]</scope>
    <source>
        <strain evidence="6 7">CP-8</strain>
    </source>
</reference>
<dbReference type="OrthoDB" id="9795573at2"/>
<keyword evidence="4" id="KW-0233">DNA recombination</keyword>
<dbReference type="InterPro" id="IPR002104">
    <property type="entry name" value="Integrase_catalytic"/>
</dbReference>
<dbReference type="InterPro" id="IPR010998">
    <property type="entry name" value="Integrase_recombinase_N"/>
</dbReference>
<dbReference type="CDD" id="cd00801">
    <property type="entry name" value="INT_P4_C"/>
    <property type="match status" value="1"/>
</dbReference>
<keyword evidence="3" id="KW-0238">DNA-binding</keyword>
<keyword evidence="7" id="KW-1185">Reference proteome</keyword>
<dbReference type="RefSeq" id="WP_100265129.1">
    <property type="nucleotide sequence ID" value="NZ_CP018800.1"/>
</dbReference>
<dbReference type="InterPro" id="IPR025166">
    <property type="entry name" value="Integrase_DNA_bind_dom"/>
</dbReference>
<feature type="domain" description="Tyr recombinase" evidence="5">
    <location>
        <begin position="202"/>
        <end position="385"/>
    </location>
</feature>
<dbReference type="KEGG" id="mfn:Ga0123462_0831"/>
<dbReference type="InterPro" id="IPR053876">
    <property type="entry name" value="Phage_int_M"/>
</dbReference>
<evidence type="ECO:0000256" key="1">
    <source>
        <dbReference type="ARBA" id="ARBA00008857"/>
    </source>
</evidence>
<dbReference type="GO" id="GO:0006310">
    <property type="term" value="P:DNA recombination"/>
    <property type="evidence" value="ECO:0007669"/>
    <property type="project" value="UniProtKB-KW"/>
</dbReference>
<evidence type="ECO:0000259" key="5">
    <source>
        <dbReference type="PROSITE" id="PS51898"/>
    </source>
</evidence>
<dbReference type="PANTHER" id="PTHR30629">
    <property type="entry name" value="PROPHAGE INTEGRASE"/>
    <property type="match status" value="1"/>
</dbReference>
<evidence type="ECO:0000256" key="4">
    <source>
        <dbReference type="ARBA" id="ARBA00023172"/>
    </source>
</evidence>
<organism evidence="6 7">
    <name type="scientific">Mariprofundus ferrinatatus</name>
    <dbReference type="NCBI Taxonomy" id="1921087"/>
    <lineage>
        <taxon>Bacteria</taxon>
        <taxon>Pseudomonadati</taxon>
        <taxon>Pseudomonadota</taxon>
        <taxon>Candidatius Mariprofundia</taxon>
        <taxon>Mariprofundales</taxon>
        <taxon>Mariprofundaceae</taxon>
        <taxon>Mariprofundus</taxon>
    </lineage>
</organism>
<dbReference type="PROSITE" id="PS51898">
    <property type="entry name" value="TYR_RECOMBINASE"/>
    <property type="match status" value="1"/>
</dbReference>